<organism evidence="2 3">
    <name type="scientific">Fimbriiglobus ruber</name>
    <dbReference type="NCBI Taxonomy" id="1908690"/>
    <lineage>
        <taxon>Bacteria</taxon>
        <taxon>Pseudomonadati</taxon>
        <taxon>Planctomycetota</taxon>
        <taxon>Planctomycetia</taxon>
        <taxon>Gemmatales</taxon>
        <taxon>Gemmataceae</taxon>
        <taxon>Fimbriiglobus</taxon>
    </lineage>
</organism>
<name>A0A225E0S2_9BACT</name>
<feature type="compositionally biased region" description="Low complexity" evidence="1">
    <location>
        <begin position="12"/>
        <end position="26"/>
    </location>
</feature>
<reference evidence="3" key="1">
    <citation type="submission" date="2017-06" db="EMBL/GenBank/DDBJ databases">
        <title>Genome analysis of Fimbriiglobus ruber SP5, the first member of the order Planctomycetales with confirmed chitinolytic capability.</title>
        <authorList>
            <person name="Ravin N.V."/>
            <person name="Rakitin A.L."/>
            <person name="Ivanova A.A."/>
            <person name="Beletsky A.V."/>
            <person name="Kulichevskaya I.S."/>
            <person name="Mardanov A.V."/>
            <person name="Dedysh S.N."/>
        </authorList>
    </citation>
    <scope>NUCLEOTIDE SEQUENCE [LARGE SCALE GENOMIC DNA]</scope>
    <source>
        <strain evidence="3">SP5</strain>
    </source>
</reference>
<feature type="compositionally biased region" description="Basic and acidic residues" evidence="1">
    <location>
        <begin position="1"/>
        <end position="11"/>
    </location>
</feature>
<evidence type="ECO:0008006" key="4">
    <source>
        <dbReference type="Google" id="ProtNLM"/>
    </source>
</evidence>
<keyword evidence="3" id="KW-1185">Reference proteome</keyword>
<dbReference type="AlphaFoldDB" id="A0A225E0S2"/>
<evidence type="ECO:0000313" key="2">
    <source>
        <dbReference type="EMBL" id="OWK43089.1"/>
    </source>
</evidence>
<proteinExistence type="predicted"/>
<feature type="region of interest" description="Disordered" evidence="1">
    <location>
        <begin position="1"/>
        <end position="43"/>
    </location>
</feature>
<evidence type="ECO:0000313" key="3">
    <source>
        <dbReference type="Proteomes" id="UP000214646"/>
    </source>
</evidence>
<dbReference type="EMBL" id="NIDE01000004">
    <property type="protein sequence ID" value="OWK43089.1"/>
    <property type="molecule type" value="Genomic_DNA"/>
</dbReference>
<dbReference type="Proteomes" id="UP000214646">
    <property type="component" value="Unassembled WGS sequence"/>
</dbReference>
<comment type="caution">
    <text evidence="2">The sequence shown here is derived from an EMBL/GenBank/DDBJ whole genome shotgun (WGS) entry which is preliminary data.</text>
</comment>
<evidence type="ECO:0000256" key="1">
    <source>
        <dbReference type="SAM" id="MobiDB-lite"/>
    </source>
</evidence>
<protein>
    <recommendedName>
        <fullName evidence="4">Lipoprotein</fullName>
    </recommendedName>
</protein>
<accession>A0A225E0S2</accession>
<gene>
    <name evidence="2" type="ORF">FRUB_02688</name>
</gene>
<sequence>MQARGPVHEAYAEPTGAAPAPGTVAPQAPPADINEVPPDQRPEGDNVQWIPGYWAWDDDSHGYIWVSGFWRIPPPARRWLPGHWQAIDGGWQWVAGFWAPDDLTQVQYLPAPPPLPDQPAPPPAPDPNSVYVPGIWVYQQAQYMWRPGFWVPFRPGWVWSPANYVWTPNGCLFFEGYWDRPLGERGLLFAPVRFGPAWRGGAFVPSFVVNTDFLLGALFVRTAAHHFYFGDYFDKGYANRGFVAWPDYRIGRVGFDPNFSYYRHLYTGHPEWEKNLHELYHARAAGTIARPPRTWNQQVQAVRTLPGNRTAFVHNDIHVTHVENVSVLSPLAQAHNVHVTGLAGLARTPVANVPAHVVKLEPVTRDVHAREVQAAAQLRESAALRRNTEAKVLSSGGPRPLLHTDPPHVAALNLPKPIPHVEVPRPGPVVAPRVAPPIPVMPQHEVRAIPKFEPHPLPRPPIPVKR</sequence>